<evidence type="ECO:0000313" key="2">
    <source>
        <dbReference type="EMBL" id="CAK70778.1"/>
    </source>
</evidence>
<gene>
    <name evidence="2" type="ORF">GSPATT00007913001</name>
</gene>
<reference evidence="2 3" key="1">
    <citation type="journal article" date="2006" name="Nature">
        <title>Global trends of whole-genome duplications revealed by the ciliate Paramecium tetraurelia.</title>
        <authorList>
            <consortium name="Genoscope"/>
            <person name="Aury J.-M."/>
            <person name="Jaillon O."/>
            <person name="Duret L."/>
            <person name="Noel B."/>
            <person name="Jubin C."/>
            <person name="Porcel B.M."/>
            <person name="Segurens B."/>
            <person name="Daubin V."/>
            <person name="Anthouard V."/>
            <person name="Aiach N."/>
            <person name="Arnaiz O."/>
            <person name="Billaut A."/>
            <person name="Beisson J."/>
            <person name="Blanc I."/>
            <person name="Bouhouche K."/>
            <person name="Camara F."/>
            <person name="Duharcourt S."/>
            <person name="Guigo R."/>
            <person name="Gogendeau D."/>
            <person name="Katinka M."/>
            <person name="Keller A.-M."/>
            <person name="Kissmehl R."/>
            <person name="Klotz C."/>
            <person name="Koll F."/>
            <person name="Le Moue A."/>
            <person name="Lepere C."/>
            <person name="Malinsky S."/>
            <person name="Nowacki M."/>
            <person name="Nowak J.K."/>
            <person name="Plattner H."/>
            <person name="Poulain J."/>
            <person name="Ruiz F."/>
            <person name="Serrano V."/>
            <person name="Zagulski M."/>
            <person name="Dessen P."/>
            <person name="Betermier M."/>
            <person name="Weissenbach J."/>
            <person name="Scarpelli C."/>
            <person name="Schachter V."/>
            <person name="Sperling L."/>
            <person name="Meyer E."/>
            <person name="Cohen J."/>
            <person name="Wincker P."/>
        </authorList>
    </citation>
    <scope>NUCLEOTIDE SEQUENCE [LARGE SCALE GENOMIC DNA]</scope>
    <source>
        <strain evidence="2 3">Stock d4-2</strain>
    </source>
</reference>
<dbReference type="EMBL" id="CT868085">
    <property type="protein sequence ID" value="CAK70778.1"/>
    <property type="molecule type" value="Genomic_DNA"/>
</dbReference>
<feature type="coiled-coil region" evidence="1">
    <location>
        <begin position="427"/>
        <end position="461"/>
    </location>
</feature>
<evidence type="ECO:0000256" key="1">
    <source>
        <dbReference type="SAM" id="Coils"/>
    </source>
</evidence>
<accession>A0CJ11</accession>
<dbReference type="HOGENOM" id="CLU_544540_0_0_1"/>
<organism evidence="2 3">
    <name type="scientific">Paramecium tetraurelia</name>
    <dbReference type="NCBI Taxonomy" id="5888"/>
    <lineage>
        <taxon>Eukaryota</taxon>
        <taxon>Sar</taxon>
        <taxon>Alveolata</taxon>
        <taxon>Ciliophora</taxon>
        <taxon>Intramacronucleata</taxon>
        <taxon>Oligohymenophorea</taxon>
        <taxon>Peniculida</taxon>
        <taxon>Parameciidae</taxon>
        <taxon>Paramecium</taxon>
    </lineage>
</organism>
<dbReference type="OrthoDB" id="10349512at2759"/>
<proteinExistence type="predicted"/>
<keyword evidence="3" id="KW-1185">Reference proteome</keyword>
<sequence length="501" mass="58612">MLHCCRCNKSRSPKDRNKSNTKLQDHQIEQRVQQANHQQAYIAKIKENEQMILKMYKELQDENGRLRSLINSCRLEQEKLELQEKFNQLQIQSIQFIPQSHSRSILEETNLHFSTKQQSFQFNDPSNIKYQSLKKLYDELIKDKDWDAQKKNQYSSSIQFLNNILQQKQEDLELAQGQIIKQNKIIGEYELKYNQLLCNTYDQQIRGLLVVIIGGLLKEEIILGIQNHGTIVGQPFQWSDLGGDQIKPLENCNKNYKLSSSIYIIIFIMITRSEIKGFLPQSISKQYKTEPIDQNISDLSFSFTHSLKSSVKPKLNDSIQFETQISQRIQVKPPLTSKSNKKFSIPIIRDKTNFNSGLISDQMSTPRSKLQDCKFQLIHLKLQNQQNQKINKQILIEKLSKQLKQSSTTNIPKSKEMMQIELLLAAYNQLHLSHSKLKQENKTLEQEITIWKSKYQDLEKKTKSNIHSKSTSLQVQFNKPINQNIQERLKTQSNSFKFSLY</sequence>
<dbReference type="AlphaFoldDB" id="A0CJ11"/>
<feature type="coiled-coil region" evidence="1">
    <location>
        <begin position="42"/>
        <end position="76"/>
    </location>
</feature>
<keyword evidence="1" id="KW-0175">Coiled coil</keyword>
<dbReference type="InParanoid" id="A0CJ11"/>
<dbReference type="Proteomes" id="UP000000600">
    <property type="component" value="Unassembled WGS sequence"/>
</dbReference>
<dbReference type="KEGG" id="ptm:GSPATT00007913001"/>
<dbReference type="RefSeq" id="XP_001438175.1">
    <property type="nucleotide sequence ID" value="XM_001438138.1"/>
</dbReference>
<protein>
    <submittedName>
        <fullName evidence="2">Uncharacterized protein</fullName>
    </submittedName>
</protein>
<dbReference type="GeneID" id="5023960"/>
<name>A0CJ11_PARTE</name>
<evidence type="ECO:0000313" key="3">
    <source>
        <dbReference type="Proteomes" id="UP000000600"/>
    </source>
</evidence>